<dbReference type="AlphaFoldDB" id="A0A328C0N0"/>
<proteinExistence type="inferred from homology"/>
<evidence type="ECO:0000256" key="1">
    <source>
        <dbReference type="ARBA" id="ARBA00006479"/>
    </source>
</evidence>
<comment type="similarity">
    <text evidence="1">Belongs to the ROK (NagC/XylR) family.</text>
</comment>
<dbReference type="EMBL" id="QHKO01000014">
    <property type="protein sequence ID" value="RAL20138.1"/>
    <property type="molecule type" value="Genomic_DNA"/>
</dbReference>
<organism evidence="2 3">
    <name type="scientific">Lujinxingia litoralis</name>
    <dbReference type="NCBI Taxonomy" id="2211119"/>
    <lineage>
        <taxon>Bacteria</taxon>
        <taxon>Deltaproteobacteria</taxon>
        <taxon>Bradymonadales</taxon>
        <taxon>Lujinxingiaceae</taxon>
        <taxon>Lujinxingia</taxon>
    </lineage>
</organism>
<dbReference type="Gene3D" id="3.30.420.40">
    <property type="match status" value="2"/>
</dbReference>
<dbReference type="PRINTS" id="PR00475">
    <property type="entry name" value="HEXOKINASE"/>
</dbReference>
<name>A0A328C0N0_9DELT</name>
<evidence type="ECO:0008006" key="4">
    <source>
        <dbReference type="Google" id="ProtNLM"/>
    </source>
</evidence>
<evidence type="ECO:0000313" key="2">
    <source>
        <dbReference type="EMBL" id="RAL20138.1"/>
    </source>
</evidence>
<comment type="caution">
    <text evidence="2">The sequence shown here is derived from an EMBL/GenBank/DDBJ whole genome shotgun (WGS) entry which is preliminary data.</text>
</comment>
<dbReference type="SUPFAM" id="SSF53067">
    <property type="entry name" value="Actin-like ATPase domain"/>
    <property type="match status" value="1"/>
</dbReference>
<protein>
    <recommendedName>
        <fullName evidence="4">ROK family protein</fullName>
    </recommendedName>
</protein>
<reference evidence="2 3" key="1">
    <citation type="submission" date="2018-05" db="EMBL/GenBank/DDBJ databases">
        <title>Lujinxingia marina gen. nov. sp. nov., a new facultative anaerobic member of the class Deltaproteobacteria, and proposal of Lujinxingaceae fam. nov.</title>
        <authorList>
            <person name="Li C.-M."/>
        </authorList>
    </citation>
    <scope>NUCLEOTIDE SEQUENCE [LARGE SCALE GENOMIC DNA]</scope>
    <source>
        <strain evidence="2 3">B210</strain>
    </source>
</reference>
<sequence length="335" mass="34911">MDPTLSVGIDLGGTNARLQVFNDALHPIAQARQQIRGECTPEQVASTLAALLTDCCRQAHLSPEHIRQVGVGLAGQLSADGRRVLNAPNLGWRDVEVADLLERTLADQAHVRAPLHLFNDLNALVAGEHLRGALVGLDDVLAVYVGTGVGGAIIAGGRLLEGAGNNAAEIGHVKVVPRGRRCGCGQRGCLEAYAGGLHLETRVQEVLSAHPTLGALAASANGAGLRLSAIDPVAADHPPLNDLWEETSDLLALSLANACTLLNPAALLLGGGVLEHCPYLHRLTLDKTLPLVLEVARRDLTPLTPTLGEEAGTLGAASMAALRQAKNTPQSHAQT</sequence>
<dbReference type="InterPro" id="IPR049874">
    <property type="entry name" value="ROK_cs"/>
</dbReference>
<dbReference type="InterPro" id="IPR000600">
    <property type="entry name" value="ROK"/>
</dbReference>
<evidence type="ECO:0000313" key="3">
    <source>
        <dbReference type="Proteomes" id="UP000249169"/>
    </source>
</evidence>
<dbReference type="PANTHER" id="PTHR18964">
    <property type="entry name" value="ROK (REPRESSOR, ORF, KINASE) FAMILY"/>
    <property type="match status" value="1"/>
</dbReference>
<dbReference type="PROSITE" id="PS01125">
    <property type="entry name" value="ROK"/>
    <property type="match status" value="1"/>
</dbReference>
<dbReference type="OrthoDB" id="9810372at2"/>
<dbReference type="RefSeq" id="WP_111731419.1">
    <property type="nucleotide sequence ID" value="NZ_QHKO01000014.1"/>
</dbReference>
<gene>
    <name evidence="2" type="ORF">DL240_18690</name>
</gene>
<dbReference type="InterPro" id="IPR043129">
    <property type="entry name" value="ATPase_NBD"/>
</dbReference>
<dbReference type="Proteomes" id="UP000249169">
    <property type="component" value="Unassembled WGS sequence"/>
</dbReference>
<dbReference type="PANTHER" id="PTHR18964:SF149">
    <property type="entry name" value="BIFUNCTIONAL UDP-N-ACETYLGLUCOSAMINE 2-EPIMERASE_N-ACETYLMANNOSAMINE KINASE"/>
    <property type="match status" value="1"/>
</dbReference>
<dbReference type="Pfam" id="PF00480">
    <property type="entry name" value="ROK"/>
    <property type="match status" value="1"/>
</dbReference>
<accession>A0A328C0N0</accession>
<keyword evidence="3" id="KW-1185">Reference proteome</keyword>